<organism evidence="3 4">
    <name type="scientific">Propionispira arboris</name>
    <dbReference type="NCBI Taxonomy" id="84035"/>
    <lineage>
        <taxon>Bacteria</taxon>
        <taxon>Bacillati</taxon>
        <taxon>Bacillota</taxon>
        <taxon>Negativicutes</taxon>
        <taxon>Selenomonadales</taxon>
        <taxon>Selenomonadaceae</taxon>
        <taxon>Propionispira</taxon>
    </lineage>
</organism>
<keyword evidence="4" id="KW-1185">Reference proteome</keyword>
<protein>
    <submittedName>
        <fullName evidence="3">Hook-length control protein FliK</fullName>
    </submittedName>
</protein>
<dbReference type="STRING" id="84035.SAMN05660742_11238"/>
<dbReference type="Gene3D" id="3.30.750.140">
    <property type="match status" value="1"/>
</dbReference>
<feature type="compositionally biased region" description="Polar residues" evidence="1">
    <location>
        <begin position="1"/>
        <end position="33"/>
    </location>
</feature>
<evidence type="ECO:0000259" key="2">
    <source>
        <dbReference type="Pfam" id="PF02120"/>
    </source>
</evidence>
<evidence type="ECO:0000313" key="4">
    <source>
        <dbReference type="Proteomes" id="UP000199662"/>
    </source>
</evidence>
<dbReference type="AlphaFoldDB" id="A0A1H7AAE2"/>
<dbReference type="Proteomes" id="UP000199662">
    <property type="component" value="Unassembled WGS sequence"/>
</dbReference>
<accession>A0A1H7AAE2</accession>
<name>A0A1H7AAE2_9FIRM</name>
<dbReference type="EMBL" id="FNZK01000012">
    <property type="protein sequence ID" value="SEJ62623.1"/>
    <property type="molecule type" value="Genomic_DNA"/>
</dbReference>
<sequence>MNAATNLSSSVSAANDTPVTVTSPKAKNNVSSTNDKKNGKNFSDILGKAQQQKSDSDQTQDTDKTDVKTLPNDTKDQPKGQSADNLLAQQAVLMVNVASLPNVQILAESNPADLAQPNEQGRSKVKAMSTVDFSKFLQTSTTAASGINLSSIEQLLPKNGEVQIPNQDLMNMLNGKNVRSTLTADIAQQSQAGATSDGTKTAVGVVVQNDQQSLFNMLNGKLSATSALDQKQALSALSATNLASNPVVSTKMETIDQQQVLPGVSATANLAANPVVSTKMETIAQQQILPTTAQDTQKTAGQAMLNAVTGKTEDSTIPIINTALMEKISKLTSNAASGKPDKKTDVPSTASNADKTTILTKSSLDSANPMQVVATDAGQSKPNIPMEVSTLEKPVEKISLMVNEAPHDKQQVPANPETKTSPAFEQLFLNSLNTTAAAGPAVNAATTETQQLVKYDIPGQIVDQARLIKTTEDTQMVIKLSPEHLGDLTLKVSVANGGAVTASFHSDNAQVRTILENSMIQLKQELEAKGMKVDNVEVYAGLGDFMSNGQNNQTNSQQQNTHFKNQKINLADFEEEAGKINLTNGNITEDSVDYRI</sequence>
<feature type="compositionally biased region" description="Basic and acidic residues" evidence="1">
    <location>
        <begin position="61"/>
        <end position="78"/>
    </location>
</feature>
<feature type="compositionally biased region" description="Low complexity" evidence="1">
    <location>
        <begin position="50"/>
        <end position="59"/>
    </location>
</feature>
<feature type="domain" description="Flagellar hook-length control protein-like C-terminal" evidence="2">
    <location>
        <begin position="472"/>
        <end position="541"/>
    </location>
</feature>
<dbReference type="InterPro" id="IPR038610">
    <property type="entry name" value="FliK-like_C_sf"/>
</dbReference>
<proteinExistence type="predicted"/>
<gene>
    <name evidence="3" type="ORF">SAMN05660742_11238</name>
</gene>
<evidence type="ECO:0000313" key="3">
    <source>
        <dbReference type="EMBL" id="SEJ62623.1"/>
    </source>
</evidence>
<dbReference type="InterPro" id="IPR021136">
    <property type="entry name" value="Flagellar_hook_control-like_C"/>
</dbReference>
<reference evidence="3 4" key="1">
    <citation type="submission" date="2016-10" db="EMBL/GenBank/DDBJ databases">
        <authorList>
            <person name="de Groot N.N."/>
        </authorList>
    </citation>
    <scope>NUCLEOTIDE SEQUENCE [LARGE SCALE GENOMIC DNA]</scope>
    <source>
        <strain evidence="3 4">DSM 2179</strain>
    </source>
</reference>
<evidence type="ECO:0000256" key="1">
    <source>
        <dbReference type="SAM" id="MobiDB-lite"/>
    </source>
</evidence>
<dbReference type="CDD" id="cd17470">
    <property type="entry name" value="T3SS_Flik_C"/>
    <property type="match status" value="1"/>
</dbReference>
<feature type="region of interest" description="Disordered" evidence="1">
    <location>
        <begin position="334"/>
        <end position="354"/>
    </location>
</feature>
<dbReference type="Pfam" id="PF02120">
    <property type="entry name" value="Flg_hook"/>
    <property type="match status" value="1"/>
</dbReference>
<dbReference type="RefSeq" id="WP_143063171.1">
    <property type="nucleotide sequence ID" value="NZ_FNZK01000012.1"/>
</dbReference>
<feature type="region of interest" description="Disordered" evidence="1">
    <location>
        <begin position="1"/>
        <end position="81"/>
    </location>
</feature>